<protein>
    <recommendedName>
        <fullName evidence="4">Transposase</fullName>
    </recommendedName>
</protein>
<proteinExistence type="predicted"/>
<dbReference type="PANTHER" id="PTHR40866">
    <property type="entry name" value="BED-TYPE DOMAIN-CONTAINING PROTEIN"/>
    <property type="match status" value="1"/>
</dbReference>
<dbReference type="Proteomes" id="UP000198211">
    <property type="component" value="Unassembled WGS sequence"/>
</dbReference>
<evidence type="ECO:0000313" key="3">
    <source>
        <dbReference type="Proteomes" id="UP000198211"/>
    </source>
</evidence>
<feature type="signal peptide" evidence="1">
    <location>
        <begin position="1"/>
        <end position="20"/>
    </location>
</feature>
<dbReference type="EMBL" id="NBNE01001516">
    <property type="protein sequence ID" value="OWZ13679.1"/>
    <property type="molecule type" value="Genomic_DNA"/>
</dbReference>
<dbReference type="AlphaFoldDB" id="A0A225W953"/>
<gene>
    <name evidence="2" type="ORF">PHMEG_00012949</name>
</gene>
<evidence type="ECO:0000313" key="2">
    <source>
        <dbReference type="EMBL" id="OWZ13679.1"/>
    </source>
</evidence>
<reference evidence="3" key="1">
    <citation type="submission" date="2017-03" db="EMBL/GenBank/DDBJ databases">
        <title>Phytopthora megakarya and P. palmivora, two closely related causual agents of cacao black pod achieved similar genome size and gene model numbers by different mechanisms.</title>
        <authorList>
            <person name="Ali S."/>
            <person name="Shao J."/>
            <person name="Larry D.J."/>
            <person name="Kronmiller B."/>
            <person name="Shen D."/>
            <person name="Strem M.D."/>
            <person name="Melnick R.L."/>
            <person name="Guiltinan M.J."/>
            <person name="Tyler B.M."/>
            <person name="Meinhardt L.W."/>
            <person name="Bailey B.A."/>
        </authorList>
    </citation>
    <scope>NUCLEOTIDE SEQUENCE [LARGE SCALE GENOMIC DNA]</scope>
    <source>
        <strain evidence="3">zdho120</strain>
    </source>
</reference>
<name>A0A225W953_9STRA</name>
<sequence length="348" mass="39276">MTFLVRTASFIFIVLTKTNCDDAVTPAQIAGFYFHPCRDDHDEVILEYCRSRCGMVRKQTRRNGYSNMMQHIRREHTDYEAVMLAVSTAETGSMLNYVRQSALNVYGWMDCILKNNPPLSSCENRAARRLPATLMGVLLVGYASHRLHLAVQAYMDGFKSDLDSHLDMKDDALVEYLPPPAANRCLRALLKELKKIESVAKALQDEDVTLLDVRVGFDGLLTSKSPYERFIGADSPQTGLRGYCVRILSGDSSRLKRGERVALELSRRLEADSVASGAADYDARKEIKYDLLSSIHPTSIIAEHFFSVAHTTFGQERHSIQPKTLEMIMFLRQNSRCRNAQDVDDATH</sequence>
<dbReference type="OrthoDB" id="125057at2759"/>
<evidence type="ECO:0008006" key="4">
    <source>
        <dbReference type="Google" id="ProtNLM"/>
    </source>
</evidence>
<accession>A0A225W953</accession>
<evidence type="ECO:0000256" key="1">
    <source>
        <dbReference type="SAM" id="SignalP"/>
    </source>
</evidence>
<dbReference type="PANTHER" id="PTHR40866:SF1">
    <property type="entry name" value="BED-TYPE DOMAIN-CONTAINING PROTEIN"/>
    <property type="match status" value="1"/>
</dbReference>
<comment type="caution">
    <text evidence="2">The sequence shown here is derived from an EMBL/GenBank/DDBJ whole genome shotgun (WGS) entry which is preliminary data.</text>
</comment>
<keyword evidence="3" id="KW-1185">Reference proteome</keyword>
<keyword evidence="1" id="KW-0732">Signal</keyword>
<organism evidence="2 3">
    <name type="scientific">Phytophthora megakarya</name>
    <dbReference type="NCBI Taxonomy" id="4795"/>
    <lineage>
        <taxon>Eukaryota</taxon>
        <taxon>Sar</taxon>
        <taxon>Stramenopiles</taxon>
        <taxon>Oomycota</taxon>
        <taxon>Peronosporomycetes</taxon>
        <taxon>Peronosporales</taxon>
        <taxon>Peronosporaceae</taxon>
        <taxon>Phytophthora</taxon>
    </lineage>
</organism>
<feature type="chain" id="PRO_5013076037" description="Transposase" evidence="1">
    <location>
        <begin position="21"/>
        <end position="348"/>
    </location>
</feature>